<protein>
    <recommendedName>
        <fullName evidence="3">Dihydrodipicolinate reductase</fullName>
    </recommendedName>
</protein>
<proteinExistence type="predicted"/>
<evidence type="ECO:0000313" key="1">
    <source>
        <dbReference type="EMBL" id="MBB3712084.1"/>
    </source>
</evidence>
<name>A0ABR6HNF1_9RHOB</name>
<dbReference type="EMBL" id="JACIBX010000005">
    <property type="protein sequence ID" value="MBB3712084.1"/>
    <property type="molecule type" value="Genomic_DNA"/>
</dbReference>
<accession>A0ABR6HNF1</accession>
<evidence type="ECO:0008006" key="3">
    <source>
        <dbReference type="Google" id="ProtNLM"/>
    </source>
</evidence>
<gene>
    <name evidence="1" type="ORF">FHS00_001661</name>
</gene>
<dbReference type="Proteomes" id="UP000576152">
    <property type="component" value="Unassembled WGS sequence"/>
</dbReference>
<sequence length="106" mass="11600">MPVEPSANFAPLTEQAAFAAAIVGKRLTIEDTSSPSFLVVNADGTMEGVYEGTAYAGTWLWRDGYFCRTGTVGFELPENCQLWEISGDRARSIRDRGQGSVSNYRL</sequence>
<evidence type="ECO:0000313" key="2">
    <source>
        <dbReference type="Proteomes" id="UP000576152"/>
    </source>
</evidence>
<keyword evidence="2" id="KW-1185">Reference proteome</keyword>
<reference evidence="1 2" key="1">
    <citation type="submission" date="2020-08" db="EMBL/GenBank/DDBJ databases">
        <title>Genomic Encyclopedia of Type Strains, Phase III (KMG-III): the genomes of soil and plant-associated and newly described type strains.</title>
        <authorList>
            <person name="Whitman W."/>
        </authorList>
    </citation>
    <scope>NUCLEOTIDE SEQUENCE [LARGE SCALE GENOMIC DNA]</scope>
    <source>
        <strain evidence="1 2">CECT 8572</strain>
    </source>
</reference>
<comment type="caution">
    <text evidence="1">The sequence shown here is derived from an EMBL/GenBank/DDBJ whole genome shotgun (WGS) entry which is preliminary data.</text>
</comment>
<organism evidence="1 2">
    <name type="scientific">Limimaricola variabilis</name>
    <dbReference type="NCBI Taxonomy" id="1492771"/>
    <lineage>
        <taxon>Bacteria</taxon>
        <taxon>Pseudomonadati</taxon>
        <taxon>Pseudomonadota</taxon>
        <taxon>Alphaproteobacteria</taxon>
        <taxon>Rhodobacterales</taxon>
        <taxon>Paracoccaceae</taxon>
        <taxon>Limimaricola</taxon>
    </lineage>
</organism>
<dbReference type="RefSeq" id="WP_183471735.1">
    <property type="nucleotide sequence ID" value="NZ_JACIBX010000005.1"/>
</dbReference>